<accession>A0A7S0HMQ7</accession>
<dbReference type="SUPFAM" id="SSF49562">
    <property type="entry name" value="C2 domain (Calcium/lipid-binding domain, CaLB)"/>
    <property type="match status" value="1"/>
</dbReference>
<name>A0A7S0HMQ7_9EUKA</name>
<dbReference type="Pfam" id="PF00168">
    <property type="entry name" value="C2"/>
    <property type="match status" value="1"/>
</dbReference>
<proteinExistence type="predicted"/>
<dbReference type="InterPro" id="IPR035892">
    <property type="entry name" value="C2_domain_sf"/>
</dbReference>
<dbReference type="Gene3D" id="2.60.40.150">
    <property type="entry name" value="C2 domain"/>
    <property type="match status" value="1"/>
</dbReference>
<feature type="region of interest" description="Disordered" evidence="1">
    <location>
        <begin position="179"/>
        <end position="215"/>
    </location>
</feature>
<evidence type="ECO:0000259" key="2">
    <source>
        <dbReference type="Pfam" id="PF00168"/>
    </source>
</evidence>
<organism evidence="3">
    <name type="scientific">Phaeocystis antarctica</name>
    <dbReference type="NCBI Taxonomy" id="33657"/>
    <lineage>
        <taxon>Eukaryota</taxon>
        <taxon>Haptista</taxon>
        <taxon>Haptophyta</taxon>
        <taxon>Prymnesiophyceae</taxon>
        <taxon>Phaeocystales</taxon>
        <taxon>Phaeocystaceae</taxon>
        <taxon>Phaeocystis</taxon>
    </lineage>
</organism>
<dbReference type="AlphaFoldDB" id="A0A7S0HMQ7"/>
<reference evidence="3" key="1">
    <citation type="submission" date="2021-01" db="EMBL/GenBank/DDBJ databases">
        <authorList>
            <person name="Corre E."/>
            <person name="Pelletier E."/>
            <person name="Niang G."/>
            <person name="Scheremetjew M."/>
            <person name="Finn R."/>
            <person name="Kale V."/>
            <person name="Holt S."/>
            <person name="Cochrane G."/>
            <person name="Meng A."/>
            <person name="Brown T."/>
            <person name="Cohen L."/>
        </authorList>
    </citation>
    <scope>NUCLEOTIDE SEQUENCE</scope>
    <source>
        <strain evidence="3">CCMP1374</strain>
    </source>
</reference>
<gene>
    <name evidence="3" type="ORF">PANT1444_LOCUS11605</name>
</gene>
<evidence type="ECO:0000313" key="3">
    <source>
        <dbReference type="EMBL" id="CAD8491389.1"/>
    </source>
</evidence>
<evidence type="ECO:0000256" key="1">
    <source>
        <dbReference type="SAM" id="MobiDB-lite"/>
    </source>
</evidence>
<protein>
    <recommendedName>
        <fullName evidence="2">C2 domain-containing protein</fullName>
    </recommendedName>
</protein>
<feature type="domain" description="C2" evidence="2">
    <location>
        <begin position="76"/>
        <end position="138"/>
    </location>
</feature>
<sequence>MLKSTIAAGLVGVTGVAGVTMLAKKVSALGEARKLQRGPCCILEIGGCELVEAANQGFDWKDPFGGIISDGRPDLRVTWTHGSTSGETQTENNTYHAVWMSSLKIPFDEKKGFVFQVVDVDLLNGNDVIGRCYCSNEDAREAMRTDEPLVLSLGESIGKLKVSMHGPMKFAHSVLSPEGQANHEHLASKRAGPKAPGAKAASAPPPQSPPATAAVAGYPAATAAAVAATTVAAAPVAPKSSAQQK</sequence>
<dbReference type="InterPro" id="IPR000008">
    <property type="entry name" value="C2_dom"/>
</dbReference>
<feature type="compositionally biased region" description="Low complexity" evidence="1">
    <location>
        <begin position="189"/>
        <end position="202"/>
    </location>
</feature>
<dbReference type="CDD" id="cd00030">
    <property type="entry name" value="C2"/>
    <property type="match status" value="1"/>
</dbReference>
<dbReference type="EMBL" id="HBEP01020630">
    <property type="protein sequence ID" value="CAD8491389.1"/>
    <property type="molecule type" value="Transcribed_RNA"/>
</dbReference>